<gene>
    <name evidence="2" type="ORF">RUM43_012305</name>
</gene>
<feature type="compositionally biased region" description="Basic residues" evidence="1">
    <location>
        <begin position="41"/>
        <end position="56"/>
    </location>
</feature>
<dbReference type="AlphaFoldDB" id="A0AAN8P3H9"/>
<proteinExistence type="predicted"/>
<evidence type="ECO:0000313" key="3">
    <source>
        <dbReference type="Proteomes" id="UP001372834"/>
    </source>
</evidence>
<accession>A0AAN8P3H9</accession>
<dbReference type="Proteomes" id="UP001372834">
    <property type="component" value="Unassembled WGS sequence"/>
</dbReference>
<evidence type="ECO:0000313" key="2">
    <source>
        <dbReference type="EMBL" id="KAK6619548.1"/>
    </source>
</evidence>
<evidence type="ECO:0000256" key="1">
    <source>
        <dbReference type="SAM" id="MobiDB-lite"/>
    </source>
</evidence>
<feature type="region of interest" description="Disordered" evidence="1">
    <location>
        <begin position="41"/>
        <end position="62"/>
    </location>
</feature>
<comment type="caution">
    <text evidence="2">The sequence shown here is derived from an EMBL/GenBank/DDBJ whole genome shotgun (WGS) entry which is preliminary data.</text>
</comment>
<sequence>MDALYAYNKHAYIFACIIHVYHGIYCDTGLHAGIQGVRKIRGRQRKNGKKNQKRQAKREEAKSIVNTIGALRSLLGSQVKPETQDSYPEYSNEDNRPPEMEDGNTVNHCYEVMCTTTSGRSKLQHSHKNTSKFQG</sequence>
<reference evidence="2 3" key="1">
    <citation type="submission" date="2023-10" db="EMBL/GenBank/DDBJ databases">
        <title>Genomes of two closely related lineages of the louse Polyplax serrata with different host specificities.</title>
        <authorList>
            <person name="Martinu J."/>
            <person name="Tarabai H."/>
            <person name="Stefka J."/>
            <person name="Hypsa V."/>
        </authorList>
    </citation>
    <scope>NUCLEOTIDE SEQUENCE [LARGE SCALE GENOMIC DNA]</scope>
    <source>
        <strain evidence="2">HR10_N</strain>
    </source>
</reference>
<name>A0AAN8P3H9_POLSC</name>
<organism evidence="2 3">
    <name type="scientific">Polyplax serrata</name>
    <name type="common">Common mouse louse</name>
    <dbReference type="NCBI Taxonomy" id="468196"/>
    <lineage>
        <taxon>Eukaryota</taxon>
        <taxon>Metazoa</taxon>
        <taxon>Ecdysozoa</taxon>
        <taxon>Arthropoda</taxon>
        <taxon>Hexapoda</taxon>
        <taxon>Insecta</taxon>
        <taxon>Pterygota</taxon>
        <taxon>Neoptera</taxon>
        <taxon>Paraneoptera</taxon>
        <taxon>Psocodea</taxon>
        <taxon>Troctomorpha</taxon>
        <taxon>Phthiraptera</taxon>
        <taxon>Anoplura</taxon>
        <taxon>Polyplacidae</taxon>
        <taxon>Polyplax</taxon>
    </lineage>
</organism>
<feature type="region of interest" description="Disordered" evidence="1">
    <location>
        <begin position="77"/>
        <end position="104"/>
    </location>
</feature>
<dbReference type="EMBL" id="JAWJWE010000040">
    <property type="protein sequence ID" value="KAK6619548.1"/>
    <property type="molecule type" value="Genomic_DNA"/>
</dbReference>
<protein>
    <submittedName>
        <fullName evidence="2">Uncharacterized protein</fullName>
    </submittedName>
</protein>